<evidence type="ECO:0000256" key="2">
    <source>
        <dbReference type="SAM" id="Phobius"/>
    </source>
</evidence>
<evidence type="ECO:0000313" key="5">
    <source>
        <dbReference type="Proteomes" id="UP001185069"/>
    </source>
</evidence>
<comment type="caution">
    <text evidence="3">The sequence shown here is derived from an EMBL/GenBank/DDBJ whole genome shotgun (WGS) entry which is preliminary data.</text>
</comment>
<evidence type="ECO:0000313" key="3">
    <source>
        <dbReference type="EMBL" id="MDR6268929.1"/>
    </source>
</evidence>
<reference evidence="3 5" key="1">
    <citation type="submission" date="2023-07" db="EMBL/GenBank/DDBJ databases">
        <title>Sequencing the genomes of 1000 actinobacteria strains.</title>
        <authorList>
            <person name="Klenk H.-P."/>
        </authorList>
    </citation>
    <scope>NUCLEOTIDE SEQUENCE [LARGE SCALE GENOMIC DNA]</scope>
    <source>
        <strain evidence="3 5">DSM 14555</strain>
    </source>
</reference>
<proteinExistence type="predicted"/>
<accession>A0ABU1J931</accession>
<keyword evidence="2" id="KW-1133">Transmembrane helix</keyword>
<evidence type="ECO:0000256" key="1">
    <source>
        <dbReference type="SAM" id="MobiDB-lite"/>
    </source>
</evidence>
<keyword evidence="2" id="KW-0812">Transmembrane</keyword>
<gene>
    <name evidence="3" type="ORF">JOE69_001167</name>
    <name evidence="4" type="ORF">JOE69_002824</name>
</gene>
<evidence type="ECO:0000313" key="4">
    <source>
        <dbReference type="EMBL" id="MDR6270586.1"/>
    </source>
</evidence>
<protein>
    <submittedName>
        <fullName evidence="3">Uncharacterized protein</fullName>
    </submittedName>
</protein>
<name>A0ABU1J931_9MICC</name>
<keyword evidence="5" id="KW-1185">Reference proteome</keyword>
<sequence length="133" mass="14585">MGWGEWAALATITTAAAGGAIFIVKVIIPYLRKIGRVIDRIGGVDADPKTGQARIPSIFEDLADLKTRLDGQDAVLETIRHEVEYNNGTSIKDSQRRQETDTRDLKNSFDDLKKAFEDHTSAPTTTVNNKQGG</sequence>
<dbReference type="Proteomes" id="UP001185069">
    <property type="component" value="Unassembled WGS sequence"/>
</dbReference>
<keyword evidence="2" id="KW-0472">Membrane</keyword>
<dbReference type="EMBL" id="JAVDQF010000001">
    <property type="protein sequence ID" value="MDR6268929.1"/>
    <property type="molecule type" value="Genomic_DNA"/>
</dbReference>
<feature type="region of interest" description="Disordered" evidence="1">
    <location>
        <begin position="86"/>
        <end position="105"/>
    </location>
</feature>
<dbReference type="EMBL" id="JAVDQF010000001">
    <property type="protein sequence ID" value="MDR6270586.1"/>
    <property type="molecule type" value="Genomic_DNA"/>
</dbReference>
<dbReference type="RefSeq" id="WP_309796872.1">
    <property type="nucleotide sequence ID" value="NZ_BAAAHY010000011.1"/>
</dbReference>
<feature type="transmembrane region" description="Helical" evidence="2">
    <location>
        <begin position="6"/>
        <end position="28"/>
    </location>
</feature>
<feature type="compositionally biased region" description="Basic and acidic residues" evidence="1">
    <location>
        <begin position="93"/>
        <end position="105"/>
    </location>
</feature>
<organism evidence="3 5">
    <name type="scientific">Arthrobacter russicus</name>
    <dbReference type="NCBI Taxonomy" id="172040"/>
    <lineage>
        <taxon>Bacteria</taxon>
        <taxon>Bacillati</taxon>
        <taxon>Actinomycetota</taxon>
        <taxon>Actinomycetes</taxon>
        <taxon>Micrococcales</taxon>
        <taxon>Micrococcaceae</taxon>
        <taxon>Arthrobacter</taxon>
    </lineage>
</organism>